<feature type="transmembrane region" description="Helical" evidence="1">
    <location>
        <begin position="28"/>
        <end position="49"/>
    </location>
</feature>
<evidence type="ECO:0008006" key="4">
    <source>
        <dbReference type="Google" id="ProtNLM"/>
    </source>
</evidence>
<evidence type="ECO:0000313" key="3">
    <source>
        <dbReference type="Proteomes" id="UP000663992"/>
    </source>
</evidence>
<keyword evidence="3" id="KW-1185">Reference proteome</keyword>
<feature type="non-terminal residue" evidence="2">
    <location>
        <position position="1"/>
    </location>
</feature>
<gene>
    <name evidence="2" type="ORF">J0A65_26805</name>
</gene>
<feature type="non-terminal residue" evidence="2">
    <location>
        <position position="107"/>
    </location>
</feature>
<organism evidence="2 3">
    <name type="scientific">Bowmanella yangjiangensis</name>
    <dbReference type="NCBI Taxonomy" id="2811230"/>
    <lineage>
        <taxon>Bacteria</taxon>
        <taxon>Pseudomonadati</taxon>
        <taxon>Pseudomonadota</taxon>
        <taxon>Gammaproteobacteria</taxon>
        <taxon>Alteromonadales</taxon>
        <taxon>Alteromonadaceae</taxon>
        <taxon>Bowmanella</taxon>
    </lineage>
</organism>
<feature type="transmembrane region" description="Helical" evidence="1">
    <location>
        <begin position="61"/>
        <end position="80"/>
    </location>
</feature>
<keyword evidence="1" id="KW-1133">Transmembrane helix</keyword>
<evidence type="ECO:0000313" key="2">
    <source>
        <dbReference type="EMBL" id="MBN7823507.1"/>
    </source>
</evidence>
<sequence length="107" mass="10817">ALVLYAVLGLARVQVRVAARYESWLAPLIGAVTGAITAVTGVFVIPAVPYLQAIGLEKDDLIQALGLSFSVSTLALAAALGHSGELLQPAVLGLSALALLPALLGMA</sequence>
<feature type="transmembrane region" description="Helical" evidence="1">
    <location>
        <begin position="86"/>
        <end position="106"/>
    </location>
</feature>
<proteinExistence type="predicted"/>
<name>A0ABS3D2C1_9ALTE</name>
<keyword evidence="1" id="KW-0472">Membrane</keyword>
<reference evidence="2 3" key="1">
    <citation type="submission" date="2021-03" db="EMBL/GenBank/DDBJ databases">
        <title>novel species isolated from a fishpond in China.</title>
        <authorList>
            <person name="Lu H."/>
            <person name="Cai Z."/>
        </authorList>
    </citation>
    <scope>NUCLEOTIDE SEQUENCE [LARGE SCALE GENOMIC DNA]</scope>
    <source>
        <strain evidence="2 3">Y57</strain>
    </source>
</reference>
<dbReference type="Proteomes" id="UP000663992">
    <property type="component" value="Unassembled WGS sequence"/>
</dbReference>
<dbReference type="EMBL" id="JAFKCS010000815">
    <property type="protein sequence ID" value="MBN7823507.1"/>
    <property type="molecule type" value="Genomic_DNA"/>
</dbReference>
<keyword evidence="1" id="KW-0812">Transmembrane</keyword>
<evidence type="ECO:0000256" key="1">
    <source>
        <dbReference type="SAM" id="Phobius"/>
    </source>
</evidence>
<protein>
    <recommendedName>
        <fullName evidence="4">Membrane transporter protein</fullName>
    </recommendedName>
</protein>
<accession>A0ABS3D2C1</accession>
<comment type="caution">
    <text evidence="2">The sequence shown here is derived from an EMBL/GenBank/DDBJ whole genome shotgun (WGS) entry which is preliminary data.</text>
</comment>